<organism evidence="2 3">
    <name type="scientific">Globodera rostochiensis</name>
    <name type="common">Golden nematode worm</name>
    <name type="synonym">Heterodera rostochiensis</name>
    <dbReference type="NCBI Taxonomy" id="31243"/>
    <lineage>
        <taxon>Eukaryota</taxon>
        <taxon>Metazoa</taxon>
        <taxon>Ecdysozoa</taxon>
        <taxon>Nematoda</taxon>
        <taxon>Chromadorea</taxon>
        <taxon>Rhabditida</taxon>
        <taxon>Tylenchina</taxon>
        <taxon>Tylenchomorpha</taxon>
        <taxon>Tylenchoidea</taxon>
        <taxon>Heteroderidae</taxon>
        <taxon>Heteroderinae</taxon>
        <taxon>Globodera</taxon>
    </lineage>
</organism>
<keyword evidence="2" id="KW-1185">Reference proteome</keyword>
<name>A0A914HLE9_GLORO</name>
<evidence type="ECO:0000256" key="1">
    <source>
        <dbReference type="SAM" id="MobiDB-lite"/>
    </source>
</evidence>
<feature type="compositionally biased region" description="Basic and acidic residues" evidence="1">
    <location>
        <begin position="31"/>
        <end position="43"/>
    </location>
</feature>
<feature type="region of interest" description="Disordered" evidence="1">
    <location>
        <begin position="76"/>
        <end position="131"/>
    </location>
</feature>
<evidence type="ECO:0000313" key="3">
    <source>
        <dbReference type="WBParaSite" id="Gr19_v10_g2415.t1"/>
    </source>
</evidence>
<reference evidence="3" key="1">
    <citation type="submission" date="2022-11" db="UniProtKB">
        <authorList>
            <consortium name="WormBaseParasite"/>
        </authorList>
    </citation>
    <scope>IDENTIFICATION</scope>
</reference>
<dbReference type="AlphaFoldDB" id="A0A914HLE9"/>
<protein>
    <submittedName>
        <fullName evidence="3">Uncharacterized protein</fullName>
    </submittedName>
</protein>
<feature type="compositionally biased region" description="Low complexity" evidence="1">
    <location>
        <begin position="10"/>
        <end position="30"/>
    </location>
</feature>
<evidence type="ECO:0000313" key="2">
    <source>
        <dbReference type="Proteomes" id="UP000887572"/>
    </source>
</evidence>
<sequence length="131" mass="14666">MNSNARRRIVSSSSDESASERAAASKSATRSNREVMEKTEAADRCRTAGVPYVEFSKGEYFWWKKRPIMTGGKAQGVKLTNWKRPGGFRKRPGGFKKRPGGFRKRPGGFRKRPGGFRKRPGGLRKRPGGFS</sequence>
<dbReference type="WBParaSite" id="Gr19_v10_g2415.t1">
    <property type="protein sequence ID" value="Gr19_v10_g2415.t1"/>
    <property type="gene ID" value="Gr19_v10_g2415"/>
</dbReference>
<accession>A0A914HLE9</accession>
<dbReference type="Proteomes" id="UP000887572">
    <property type="component" value="Unplaced"/>
</dbReference>
<feature type="compositionally biased region" description="Basic residues" evidence="1">
    <location>
        <begin position="86"/>
        <end position="131"/>
    </location>
</feature>
<feature type="region of interest" description="Disordered" evidence="1">
    <location>
        <begin position="1"/>
        <end position="43"/>
    </location>
</feature>
<proteinExistence type="predicted"/>